<evidence type="ECO:0000313" key="2">
    <source>
        <dbReference type="EMBL" id="KAJ1138236.1"/>
    </source>
</evidence>
<reference evidence="2" key="1">
    <citation type="journal article" date="2022" name="bioRxiv">
        <title>Sequencing and chromosome-scale assembly of the giantPleurodeles waltlgenome.</title>
        <authorList>
            <person name="Brown T."/>
            <person name="Elewa A."/>
            <person name="Iarovenko S."/>
            <person name="Subramanian E."/>
            <person name="Araus A.J."/>
            <person name="Petzold A."/>
            <person name="Susuki M."/>
            <person name="Suzuki K.-i.T."/>
            <person name="Hayashi T."/>
            <person name="Toyoda A."/>
            <person name="Oliveira C."/>
            <person name="Osipova E."/>
            <person name="Leigh N.D."/>
            <person name="Simon A."/>
            <person name="Yun M.H."/>
        </authorList>
    </citation>
    <scope>NUCLEOTIDE SEQUENCE</scope>
    <source>
        <strain evidence="2">20211129_DDA</strain>
        <tissue evidence="2">Liver</tissue>
    </source>
</reference>
<feature type="region of interest" description="Disordered" evidence="1">
    <location>
        <begin position="124"/>
        <end position="163"/>
    </location>
</feature>
<dbReference type="AlphaFoldDB" id="A0AAV7QFT3"/>
<feature type="compositionally biased region" description="Pro residues" evidence="1">
    <location>
        <begin position="33"/>
        <end position="49"/>
    </location>
</feature>
<comment type="caution">
    <text evidence="2">The sequence shown here is derived from an EMBL/GenBank/DDBJ whole genome shotgun (WGS) entry which is preliminary data.</text>
</comment>
<dbReference type="Proteomes" id="UP001066276">
    <property type="component" value="Chromosome 6"/>
</dbReference>
<sequence>MPGPASPPITTAQWWLTSLLGHSSNRGAGKIPHGPPAPPIHGPGSPPPQGLLIAPNQAPGSTGADPCLPPWAQPLPSQAPVLWSPQVLKTAPRGTSGTTPSWGAVSQLPEHGATRLKGRHTARAAAGHAGLLRHRNRPRGSSASHRESAGVPSPPGLLNIWGV</sequence>
<feature type="region of interest" description="Disordered" evidence="1">
    <location>
        <begin position="20"/>
        <end position="107"/>
    </location>
</feature>
<organism evidence="2 3">
    <name type="scientific">Pleurodeles waltl</name>
    <name type="common">Iberian ribbed newt</name>
    <dbReference type="NCBI Taxonomy" id="8319"/>
    <lineage>
        <taxon>Eukaryota</taxon>
        <taxon>Metazoa</taxon>
        <taxon>Chordata</taxon>
        <taxon>Craniata</taxon>
        <taxon>Vertebrata</taxon>
        <taxon>Euteleostomi</taxon>
        <taxon>Amphibia</taxon>
        <taxon>Batrachia</taxon>
        <taxon>Caudata</taxon>
        <taxon>Salamandroidea</taxon>
        <taxon>Salamandridae</taxon>
        <taxon>Pleurodelinae</taxon>
        <taxon>Pleurodeles</taxon>
    </lineage>
</organism>
<keyword evidence="3" id="KW-1185">Reference proteome</keyword>
<evidence type="ECO:0000313" key="3">
    <source>
        <dbReference type="Proteomes" id="UP001066276"/>
    </source>
</evidence>
<gene>
    <name evidence="2" type="ORF">NDU88_004627</name>
</gene>
<accession>A0AAV7QFT3</accession>
<evidence type="ECO:0000256" key="1">
    <source>
        <dbReference type="SAM" id="MobiDB-lite"/>
    </source>
</evidence>
<protein>
    <submittedName>
        <fullName evidence="2">Uncharacterized protein</fullName>
    </submittedName>
</protein>
<name>A0AAV7QFT3_PLEWA</name>
<dbReference type="EMBL" id="JANPWB010000010">
    <property type="protein sequence ID" value="KAJ1138236.1"/>
    <property type="molecule type" value="Genomic_DNA"/>
</dbReference>
<proteinExistence type="predicted"/>